<gene>
    <name evidence="3" type="ORF">CLV63_103365</name>
</gene>
<evidence type="ECO:0000256" key="1">
    <source>
        <dbReference type="ARBA" id="ARBA00023002"/>
    </source>
</evidence>
<proteinExistence type="predicted"/>
<dbReference type="RefSeq" id="WP_106582015.1">
    <property type="nucleotide sequence ID" value="NZ_PYGA01000003.1"/>
</dbReference>
<evidence type="ECO:0000313" key="3">
    <source>
        <dbReference type="EMBL" id="PSK99640.1"/>
    </source>
</evidence>
<dbReference type="Pfam" id="PF00296">
    <property type="entry name" value="Bac_luciferase"/>
    <property type="match status" value="1"/>
</dbReference>
<dbReference type="PANTHER" id="PTHR43244">
    <property type="match status" value="1"/>
</dbReference>
<name>A0A2P8DR03_9ACTN</name>
<accession>A0A2P8DR03</accession>
<dbReference type="OrthoDB" id="3457164at2"/>
<dbReference type="PANTHER" id="PTHR43244:SF1">
    <property type="entry name" value="5,10-METHYLENETETRAHYDROMETHANOPTERIN REDUCTASE"/>
    <property type="match status" value="1"/>
</dbReference>
<dbReference type="InterPro" id="IPR019910">
    <property type="entry name" value="Lucif-like_OxRdtase_MSMEG_4879"/>
</dbReference>
<dbReference type="GO" id="GO:0016705">
    <property type="term" value="F:oxidoreductase activity, acting on paired donors, with incorporation or reduction of molecular oxygen"/>
    <property type="evidence" value="ECO:0007669"/>
    <property type="project" value="InterPro"/>
</dbReference>
<evidence type="ECO:0000259" key="2">
    <source>
        <dbReference type="Pfam" id="PF00296"/>
    </source>
</evidence>
<dbReference type="InterPro" id="IPR050564">
    <property type="entry name" value="F420-G6PD/mer"/>
</dbReference>
<dbReference type="InterPro" id="IPR036661">
    <property type="entry name" value="Luciferase-like_sf"/>
</dbReference>
<protein>
    <submittedName>
        <fullName evidence="3">F420-dependent oxidoreductase-like protein</fullName>
    </submittedName>
</protein>
<feature type="domain" description="Luciferase-like" evidence="2">
    <location>
        <begin position="11"/>
        <end position="296"/>
    </location>
</feature>
<dbReference type="EMBL" id="PYGA01000003">
    <property type="protein sequence ID" value="PSK99640.1"/>
    <property type="molecule type" value="Genomic_DNA"/>
</dbReference>
<dbReference type="NCBIfam" id="TIGR03564">
    <property type="entry name" value="F420_MSMEG_4879"/>
    <property type="match status" value="1"/>
</dbReference>
<dbReference type="AlphaFoldDB" id="A0A2P8DR03"/>
<comment type="caution">
    <text evidence="3">The sequence shown here is derived from an EMBL/GenBank/DDBJ whole genome shotgun (WGS) entry which is preliminary data.</text>
</comment>
<evidence type="ECO:0000313" key="4">
    <source>
        <dbReference type="Proteomes" id="UP000240542"/>
    </source>
</evidence>
<dbReference type="InterPro" id="IPR011251">
    <property type="entry name" value="Luciferase-like_dom"/>
</dbReference>
<dbReference type="Proteomes" id="UP000240542">
    <property type="component" value="Unassembled WGS sequence"/>
</dbReference>
<sequence>MRIGLLLDERGMAFADLAGAVRDAAEGGLSAVWAGHHYSWDPLTSLAVAGREAPGIAVGTAIVPSFPVHPRALASQALTAAAALGPGRLTLGVGVSHQPIIEGQFGISFDRPARHLREYLSVLGPLLRGADAEYAGETLASAGPVPAPGAEAPSLLVAALGPVMLRIAGELADGTVTTWTGPVGLDAHIVPVLSAAAHAAGRPGPRVVAGVFAAVTGDPDGVRDRFGDAFAIAGELASYRAVLRREGASAPGDLLVAGDEAAVERALRRHLEAGATELAVSVFGTPEEQRRTMALLRALSA</sequence>
<keyword evidence="4" id="KW-1185">Reference proteome</keyword>
<organism evidence="3 4">
    <name type="scientific">Murinocardiopsis flavida</name>
    <dbReference type="NCBI Taxonomy" id="645275"/>
    <lineage>
        <taxon>Bacteria</taxon>
        <taxon>Bacillati</taxon>
        <taxon>Actinomycetota</taxon>
        <taxon>Actinomycetes</taxon>
        <taxon>Streptosporangiales</taxon>
        <taxon>Nocardiopsidaceae</taxon>
        <taxon>Murinocardiopsis</taxon>
    </lineage>
</organism>
<dbReference type="CDD" id="cd01097">
    <property type="entry name" value="Tetrahydromethanopterin_reductase"/>
    <property type="match status" value="1"/>
</dbReference>
<reference evidence="3 4" key="1">
    <citation type="submission" date="2018-03" db="EMBL/GenBank/DDBJ databases">
        <title>Genomic Encyclopedia of Archaeal and Bacterial Type Strains, Phase II (KMG-II): from individual species to whole genera.</title>
        <authorList>
            <person name="Goeker M."/>
        </authorList>
    </citation>
    <scope>NUCLEOTIDE SEQUENCE [LARGE SCALE GENOMIC DNA]</scope>
    <source>
        <strain evidence="3 4">DSM 45312</strain>
    </source>
</reference>
<keyword evidence="1" id="KW-0560">Oxidoreductase</keyword>
<dbReference type="Gene3D" id="3.20.20.30">
    <property type="entry name" value="Luciferase-like domain"/>
    <property type="match status" value="1"/>
</dbReference>
<dbReference type="SUPFAM" id="SSF51679">
    <property type="entry name" value="Bacterial luciferase-like"/>
    <property type="match status" value="1"/>
</dbReference>